<feature type="region of interest" description="Disordered" evidence="1">
    <location>
        <begin position="57"/>
        <end position="81"/>
    </location>
</feature>
<evidence type="ECO:0000313" key="3">
    <source>
        <dbReference type="Proteomes" id="UP000054217"/>
    </source>
</evidence>
<keyword evidence="3" id="KW-1185">Reference proteome</keyword>
<proteinExistence type="predicted"/>
<evidence type="ECO:0000313" key="2">
    <source>
        <dbReference type="EMBL" id="KIN95730.1"/>
    </source>
</evidence>
<dbReference type="HOGENOM" id="CLU_1759554_0_0_1"/>
<accession>A0A0C3NJ84</accession>
<reference evidence="2 3" key="1">
    <citation type="submission" date="2014-04" db="EMBL/GenBank/DDBJ databases">
        <authorList>
            <consortium name="DOE Joint Genome Institute"/>
            <person name="Kuo A."/>
            <person name="Kohler A."/>
            <person name="Costa M.D."/>
            <person name="Nagy L.G."/>
            <person name="Floudas D."/>
            <person name="Copeland A."/>
            <person name="Barry K.W."/>
            <person name="Cichocki N."/>
            <person name="Veneault-Fourrey C."/>
            <person name="LaButti K."/>
            <person name="Lindquist E.A."/>
            <person name="Lipzen A."/>
            <person name="Lundell T."/>
            <person name="Morin E."/>
            <person name="Murat C."/>
            <person name="Sun H."/>
            <person name="Tunlid A."/>
            <person name="Henrissat B."/>
            <person name="Grigoriev I.V."/>
            <person name="Hibbett D.S."/>
            <person name="Martin F."/>
            <person name="Nordberg H.P."/>
            <person name="Cantor M.N."/>
            <person name="Hua S.X."/>
        </authorList>
    </citation>
    <scope>NUCLEOTIDE SEQUENCE [LARGE SCALE GENOMIC DNA]</scope>
    <source>
        <strain evidence="2 3">Marx 270</strain>
    </source>
</reference>
<protein>
    <submittedName>
        <fullName evidence="2">Uncharacterized protein</fullName>
    </submittedName>
</protein>
<organism evidence="2 3">
    <name type="scientific">Pisolithus tinctorius Marx 270</name>
    <dbReference type="NCBI Taxonomy" id="870435"/>
    <lineage>
        <taxon>Eukaryota</taxon>
        <taxon>Fungi</taxon>
        <taxon>Dikarya</taxon>
        <taxon>Basidiomycota</taxon>
        <taxon>Agaricomycotina</taxon>
        <taxon>Agaricomycetes</taxon>
        <taxon>Agaricomycetidae</taxon>
        <taxon>Boletales</taxon>
        <taxon>Sclerodermatineae</taxon>
        <taxon>Pisolithaceae</taxon>
        <taxon>Pisolithus</taxon>
    </lineage>
</organism>
<name>A0A0C3NJ84_PISTI</name>
<dbReference type="EMBL" id="KN832061">
    <property type="protein sequence ID" value="KIN95730.1"/>
    <property type="molecule type" value="Genomic_DNA"/>
</dbReference>
<evidence type="ECO:0000256" key="1">
    <source>
        <dbReference type="SAM" id="MobiDB-lite"/>
    </source>
</evidence>
<dbReference type="Proteomes" id="UP000054217">
    <property type="component" value="Unassembled WGS sequence"/>
</dbReference>
<dbReference type="AlphaFoldDB" id="A0A0C3NJ84"/>
<dbReference type="InParanoid" id="A0A0C3NJ84"/>
<gene>
    <name evidence="2" type="ORF">M404DRAFT_297891</name>
</gene>
<sequence length="148" mass="16701">MTAAFRIFQAPVFVGRRKFMTFSGMPRSKARRTNITMPVRLLRTCFERVVHGGRSSEDISELSPYRRTTTTSCTTKRLPQTPADRLGLPALDRDGVQLCALLHEQSGQMTRFRQSSFRVNSSKLGAFPAVIFEERAQISLHPFPVILG</sequence>
<reference evidence="3" key="2">
    <citation type="submission" date="2015-01" db="EMBL/GenBank/DDBJ databases">
        <title>Evolutionary Origins and Diversification of the Mycorrhizal Mutualists.</title>
        <authorList>
            <consortium name="DOE Joint Genome Institute"/>
            <consortium name="Mycorrhizal Genomics Consortium"/>
            <person name="Kohler A."/>
            <person name="Kuo A."/>
            <person name="Nagy L.G."/>
            <person name="Floudas D."/>
            <person name="Copeland A."/>
            <person name="Barry K.W."/>
            <person name="Cichocki N."/>
            <person name="Veneault-Fourrey C."/>
            <person name="LaButti K."/>
            <person name="Lindquist E.A."/>
            <person name="Lipzen A."/>
            <person name="Lundell T."/>
            <person name="Morin E."/>
            <person name="Murat C."/>
            <person name="Riley R."/>
            <person name="Ohm R."/>
            <person name="Sun H."/>
            <person name="Tunlid A."/>
            <person name="Henrissat B."/>
            <person name="Grigoriev I.V."/>
            <person name="Hibbett D.S."/>
            <person name="Martin F."/>
        </authorList>
    </citation>
    <scope>NUCLEOTIDE SEQUENCE [LARGE SCALE GENOMIC DNA]</scope>
    <source>
        <strain evidence="3">Marx 270</strain>
    </source>
</reference>